<evidence type="ECO:0000256" key="3">
    <source>
        <dbReference type="ARBA" id="ARBA00023125"/>
    </source>
</evidence>
<sequence length="321" mass="35416">MRFEIMNPLRRMLPSNHALFVFEAVARNTSFTRAAAELNVTQPAVSKAMAQLERHLGVRLLDRSAEGIALTEDGAILYRRVADGFRGIEAALREIDIRRTGIDTVTLSLSSAFTTHWLMPRINTLQEAFPAVDFRFQLIPGALAGPVDDVDLGMRFVEGPDLDHEALFLMNEVMLPVCSPAYRAGREADPDGRTTFVNLTATSPMWIGGVDPGPDWNGSRASLNFSDYAVVLQAALLGQGVALGWMSVVSHWLSTGDLVPAAGRLTRTARVCQLIHLRSRPLRRSVTAVRDWLVAEMRADVARVDRLYPELGLTRACFETS</sequence>
<dbReference type="Proteomes" id="UP001055286">
    <property type="component" value="Unassembled WGS sequence"/>
</dbReference>
<dbReference type="PANTHER" id="PTHR30537:SF74">
    <property type="entry name" value="HTH-TYPE TRANSCRIPTIONAL REGULATOR TRPI"/>
    <property type="match status" value="1"/>
</dbReference>
<evidence type="ECO:0000313" key="6">
    <source>
        <dbReference type="EMBL" id="GJD66611.1"/>
    </source>
</evidence>
<dbReference type="SUPFAM" id="SSF53850">
    <property type="entry name" value="Periplasmic binding protein-like II"/>
    <property type="match status" value="1"/>
</dbReference>
<dbReference type="EMBL" id="BPQJ01000071">
    <property type="protein sequence ID" value="GJD66611.1"/>
    <property type="molecule type" value="Genomic_DNA"/>
</dbReference>
<dbReference type="Pfam" id="PF00126">
    <property type="entry name" value="HTH_1"/>
    <property type="match status" value="1"/>
</dbReference>
<dbReference type="FunFam" id="1.10.10.10:FF:000001">
    <property type="entry name" value="LysR family transcriptional regulator"/>
    <property type="match status" value="1"/>
</dbReference>
<name>A0AA37M910_9HYPH</name>
<evidence type="ECO:0000259" key="5">
    <source>
        <dbReference type="PROSITE" id="PS50931"/>
    </source>
</evidence>
<dbReference type="Gene3D" id="1.10.10.10">
    <property type="entry name" value="Winged helix-like DNA-binding domain superfamily/Winged helix DNA-binding domain"/>
    <property type="match status" value="1"/>
</dbReference>
<dbReference type="PROSITE" id="PS50931">
    <property type="entry name" value="HTH_LYSR"/>
    <property type="match status" value="1"/>
</dbReference>
<keyword evidence="4" id="KW-0804">Transcription</keyword>
<protein>
    <submittedName>
        <fullName evidence="6">Glycine cleavage system transcriptional activator</fullName>
    </submittedName>
</protein>
<dbReference type="InterPro" id="IPR000847">
    <property type="entry name" value="LysR_HTH_N"/>
</dbReference>
<dbReference type="SUPFAM" id="SSF46785">
    <property type="entry name" value="Winged helix' DNA-binding domain"/>
    <property type="match status" value="1"/>
</dbReference>
<gene>
    <name evidence="6" type="primary">gcvA_7</name>
    <name evidence="6" type="ORF">MPEAHAMD_6809</name>
</gene>
<dbReference type="InterPro" id="IPR058163">
    <property type="entry name" value="LysR-type_TF_proteobact-type"/>
</dbReference>
<proteinExistence type="inferred from homology"/>
<dbReference type="InterPro" id="IPR036388">
    <property type="entry name" value="WH-like_DNA-bd_sf"/>
</dbReference>
<dbReference type="GO" id="GO:0003700">
    <property type="term" value="F:DNA-binding transcription factor activity"/>
    <property type="evidence" value="ECO:0007669"/>
    <property type="project" value="InterPro"/>
</dbReference>
<comment type="caution">
    <text evidence="6">The sequence shown here is derived from an EMBL/GenBank/DDBJ whole genome shotgun (WGS) entry which is preliminary data.</text>
</comment>
<dbReference type="InterPro" id="IPR036390">
    <property type="entry name" value="WH_DNA-bd_sf"/>
</dbReference>
<accession>A0AA37M910</accession>
<evidence type="ECO:0000256" key="4">
    <source>
        <dbReference type="ARBA" id="ARBA00023163"/>
    </source>
</evidence>
<dbReference type="GO" id="GO:0006351">
    <property type="term" value="P:DNA-templated transcription"/>
    <property type="evidence" value="ECO:0007669"/>
    <property type="project" value="TreeGrafter"/>
</dbReference>
<dbReference type="PRINTS" id="PR00039">
    <property type="entry name" value="HTHLYSR"/>
</dbReference>
<evidence type="ECO:0000256" key="2">
    <source>
        <dbReference type="ARBA" id="ARBA00023015"/>
    </source>
</evidence>
<evidence type="ECO:0000256" key="1">
    <source>
        <dbReference type="ARBA" id="ARBA00009437"/>
    </source>
</evidence>
<dbReference type="Gene3D" id="3.40.190.10">
    <property type="entry name" value="Periplasmic binding protein-like II"/>
    <property type="match status" value="2"/>
</dbReference>
<keyword evidence="2" id="KW-0805">Transcription regulation</keyword>
<evidence type="ECO:0000313" key="7">
    <source>
        <dbReference type="Proteomes" id="UP001055286"/>
    </source>
</evidence>
<dbReference type="Pfam" id="PF03466">
    <property type="entry name" value="LysR_substrate"/>
    <property type="match status" value="1"/>
</dbReference>
<organism evidence="6 7">
    <name type="scientific">Methylobacterium frigidaeris</name>
    <dbReference type="NCBI Taxonomy" id="2038277"/>
    <lineage>
        <taxon>Bacteria</taxon>
        <taxon>Pseudomonadati</taxon>
        <taxon>Pseudomonadota</taxon>
        <taxon>Alphaproteobacteria</taxon>
        <taxon>Hyphomicrobiales</taxon>
        <taxon>Methylobacteriaceae</taxon>
        <taxon>Methylobacterium</taxon>
    </lineage>
</organism>
<reference evidence="6" key="2">
    <citation type="submission" date="2021-08" db="EMBL/GenBank/DDBJ databases">
        <authorList>
            <person name="Tani A."/>
            <person name="Ola A."/>
            <person name="Ogura Y."/>
            <person name="Katsura K."/>
            <person name="Hayashi T."/>
        </authorList>
    </citation>
    <scope>NUCLEOTIDE SEQUENCE</scope>
    <source>
        <strain evidence="6">JCM 32048</strain>
    </source>
</reference>
<keyword evidence="7" id="KW-1185">Reference proteome</keyword>
<comment type="similarity">
    <text evidence="1">Belongs to the LysR transcriptional regulatory family.</text>
</comment>
<dbReference type="InterPro" id="IPR005119">
    <property type="entry name" value="LysR_subst-bd"/>
</dbReference>
<dbReference type="GO" id="GO:0043565">
    <property type="term" value="F:sequence-specific DNA binding"/>
    <property type="evidence" value="ECO:0007669"/>
    <property type="project" value="TreeGrafter"/>
</dbReference>
<keyword evidence="3" id="KW-0238">DNA-binding</keyword>
<dbReference type="AlphaFoldDB" id="A0AA37M910"/>
<feature type="domain" description="HTH lysR-type" evidence="5">
    <location>
        <begin position="21"/>
        <end position="71"/>
    </location>
</feature>
<reference evidence="6" key="1">
    <citation type="journal article" date="2016" name="Front. Microbiol.">
        <title>Genome Sequence of the Piezophilic, Mesophilic Sulfate-Reducing Bacterium Desulfovibrio indicus J2T.</title>
        <authorList>
            <person name="Cao J."/>
            <person name="Maignien L."/>
            <person name="Shao Z."/>
            <person name="Alain K."/>
            <person name="Jebbar M."/>
        </authorList>
    </citation>
    <scope>NUCLEOTIDE SEQUENCE</scope>
    <source>
        <strain evidence="6">JCM 32048</strain>
    </source>
</reference>
<dbReference type="PANTHER" id="PTHR30537">
    <property type="entry name" value="HTH-TYPE TRANSCRIPTIONAL REGULATOR"/>
    <property type="match status" value="1"/>
</dbReference>